<comment type="caution">
    <text evidence="7">The sequence shown here is derived from an EMBL/GenBank/DDBJ whole genome shotgun (WGS) entry which is preliminary data.</text>
</comment>
<keyword evidence="2 5" id="KW-0812">Transmembrane</keyword>
<organism evidence="7 8">
    <name type="scientific">Candidatus Roizmanbacteria bacterium CG_4_9_14_0_8_um_filter_34_12</name>
    <dbReference type="NCBI Taxonomy" id="1974840"/>
    <lineage>
        <taxon>Bacteria</taxon>
        <taxon>Candidatus Roizmaniibacteriota</taxon>
    </lineage>
</organism>
<evidence type="ECO:0000256" key="3">
    <source>
        <dbReference type="ARBA" id="ARBA00022989"/>
    </source>
</evidence>
<dbReference type="EMBL" id="PFTH01000224">
    <property type="protein sequence ID" value="PJB87599.1"/>
    <property type="molecule type" value="Genomic_DNA"/>
</dbReference>
<proteinExistence type="predicted"/>
<dbReference type="AlphaFoldDB" id="A0A2M8DB48"/>
<sequence length="362" mass="42456">MINFLLVATLLLFSLGQLGRISFFNQQINIYLYEIGVVLVLIVMFFKYKFRPFRSNLNLSKTLYMLIGILLVGFFVNIFYFNSVQNLIAGLYFIRLLMYLLLIFYLLHYQPNISQFIVIFTIITIVIGVTQYFLYPDLRNLYYDGWDPHLYRVFGQFFDTSIAGAIYGLLFLYFIQKKEFKYKKLNICLLVLLLLFIVFTFSRSLYIAFVITTVLYFFHNHLRKFALGIIILFILFVIIAPKPSGEGVNLARMFSINTRVNDYKTAIKLWSKQPIFGYGYNHIREVKNTNQTFNNHAGSSFHSSFFNILITGGVVGLLAYLFFLYQLFWMRTNGKYLGVFLIIMSCFDNVLLHPFILFLVAI</sequence>
<dbReference type="PANTHER" id="PTHR37422:SF13">
    <property type="entry name" value="LIPOPOLYSACCHARIDE BIOSYNTHESIS PROTEIN PA4999-RELATED"/>
    <property type="match status" value="1"/>
</dbReference>
<feature type="transmembrane region" description="Helical" evidence="5">
    <location>
        <begin position="116"/>
        <end position="134"/>
    </location>
</feature>
<gene>
    <name evidence="7" type="ORF">CO083_06180</name>
</gene>
<feature type="transmembrane region" description="Helical" evidence="5">
    <location>
        <begin position="225"/>
        <end position="243"/>
    </location>
</feature>
<protein>
    <recommendedName>
        <fullName evidence="6">O-antigen ligase-related domain-containing protein</fullName>
    </recommendedName>
</protein>
<comment type="subcellular location">
    <subcellularLocation>
        <location evidence="1">Membrane</location>
        <topology evidence="1">Multi-pass membrane protein</topology>
    </subcellularLocation>
</comment>
<feature type="transmembrane region" description="Helical" evidence="5">
    <location>
        <begin position="30"/>
        <end position="50"/>
    </location>
</feature>
<evidence type="ECO:0000256" key="2">
    <source>
        <dbReference type="ARBA" id="ARBA00022692"/>
    </source>
</evidence>
<keyword evidence="4 5" id="KW-0472">Membrane</keyword>
<dbReference type="InterPro" id="IPR051533">
    <property type="entry name" value="WaaL-like"/>
</dbReference>
<evidence type="ECO:0000256" key="4">
    <source>
        <dbReference type="ARBA" id="ARBA00023136"/>
    </source>
</evidence>
<feature type="transmembrane region" description="Helical" evidence="5">
    <location>
        <begin position="305"/>
        <end position="325"/>
    </location>
</feature>
<evidence type="ECO:0000259" key="6">
    <source>
        <dbReference type="Pfam" id="PF04932"/>
    </source>
</evidence>
<dbReference type="GO" id="GO:0016020">
    <property type="term" value="C:membrane"/>
    <property type="evidence" value="ECO:0007669"/>
    <property type="project" value="UniProtKB-SubCell"/>
</dbReference>
<evidence type="ECO:0000256" key="5">
    <source>
        <dbReference type="SAM" id="Phobius"/>
    </source>
</evidence>
<evidence type="ECO:0000313" key="8">
    <source>
        <dbReference type="Proteomes" id="UP000229706"/>
    </source>
</evidence>
<feature type="non-terminal residue" evidence="7">
    <location>
        <position position="362"/>
    </location>
</feature>
<dbReference type="Pfam" id="PF04932">
    <property type="entry name" value="Wzy_C"/>
    <property type="match status" value="1"/>
</dbReference>
<feature type="transmembrane region" description="Helical" evidence="5">
    <location>
        <begin position="87"/>
        <end position="107"/>
    </location>
</feature>
<evidence type="ECO:0000256" key="1">
    <source>
        <dbReference type="ARBA" id="ARBA00004141"/>
    </source>
</evidence>
<feature type="transmembrane region" description="Helical" evidence="5">
    <location>
        <begin position="154"/>
        <end position="175"/>
    </location>
</feature>
<feature type="transmembrane region" description="Helical" evidence="5">
    <location>
        <begin position="62"/>
        <end position="81"/>
    </location>
</feature>
<feature type="transmembrane region" description="Helical" evidence="5">
    <location>
        <begin position="337"/>
        <end position="361"/>
    </location>
</feature>
<dbReference type="InterPro" id="IPR007016">
    <property type="entry name" value="O-antigen_ligase-rel_domated"/>
</dbReference>
<dbReference type="PANTHER" id="PTHR37422">
    <property type="entry name" value="TEICHURONIC ACID BIOSYNTHESIS PROTEIN TUAE"/>
    <property type="match status" value="1"/>
</dbReference>
<feature type="domain" description="O-antigen ligase-related" evidence="6">
    <location>
        <begin position="189"/>
        <end position="321"/>
    </location>
</feature>
<keyword evidence="3 5" id="KW-1133">Transmembrane helix</keyword>
<reference evidence="8" key="1">
    <citation type="submission" date="2017-09" db="EMBL/GenBank/DDBJ databases">
        <title>Depth-based differentiation of microbial function through sediment-hosted aquifers and enrichment of novel symbionts in the deep terrestrial subsurface.</title>
        <authorList>
            <person name="Probst A.J."/>
            <person name="Ladd B."/>
            <person name="Jarett J.K."/>
            <person name="Geller-Mcgrath D.E."/>
            <person name="Sieber C.M.K."/>
            <person name="Emerson J.B."/>
            <person name="Anantharaman K."/>
            <person name="Thomas B.C."/>
            <person name="Malmstrom R."/>
            <person name="Stieglmeier M."/>
            <person name="Klingl A."/>
            <person name="Woyke T."/>
            <person name="Ryan C.M."/>
            <person name="Banfield J.F."/>
        </authorList>
    </citation>
    <scope>NUCLEOTIDE SEQUENCE [LARGE SCALE GENOMIC DNA]</scope>
</reference>
<accession>A0A2M8DB48</accession>
<evidence type="ECO:0000313" key="7">
    <source>
        <dbReference type="EMBL" id="PJB87599.1"/>
    </source>
</evidence>
<feature type="transmembrane region" description="Helical" evidence="5">
    <location>
        <begin position="187"/>
        <end position="219"/>
    </location>
</feature>
<name>A0A2M8DB48_9BACT</name>
<dbReference type="Proteomes" id="UP000229706">
    <property type="component" value="Unassembled WGS sequence"/>
</dbReference>